<keyword evidence="2" id="KW-0812">Transmembrane</keyword>
<feature type="signal peptide" evidence="3">
    <location>
        <begin position="1"/>
        <end position="24"/>
    </location>
</feature>
<feature type="compositionally biased region" description="Polar residues" evidence="1">
    <location>
        <begin position="368"/>
        <end position="377"/>
    </location>
</feature>
<feature type="transmembrane region" description="Helical" evidence="2">
    <location>
        <begin position="205"/>
        <end position="229"/>
    </location>
</feature>
<comment type="caution">
    <text evidence="4">The sequence shown here is derived from an EMBL/GenBank/DDBJ whole genome shotgun (WGS) entry which is preliminary data.</text>
</comment>
<evidence type="ECO:0000313" key="4">
    <source>
        <dbReference type="EMBL" id="KAK4463175.1"/>
    </source>
</evidence>
<evidence type="ECO:0000313" key="5">
    <source>
        <dbReference type="Proteomes" id="UP001321749"/>
    </source>
</evidence>
<evidence type="ECO:0000256" key="1">
    <source>
        <dbReference type="SAM" id="MobiDB-lite"/>
    </source>
</evidence>
<dbReference type="Proteomes" id="UP001321749">
    <property type="component" value="Unassembled WGS sequence"/>
</dbReference>
<accession>A0AAV9HSV9</accession>
<evidence type="ECO:0000256" key="2">
    <source>
        <dbReference type="SAM" id="Phobius"/>
    </source>
</evidence>
<gene>
    <name evidence="4" type="ORF">QBC42DRAFT_69987</name>
</gene>
<dbReference type="AlphaFoldDB" id="A0AAV9HSV9"/>
<keyword evidence="2" id="KW-0472">Membrane</keyword>
<keyword evidence="5" id="KW-1185">Reference proteome</keyword>
<reference evidence="4" key="1">
    <citation type="journal article" date="2023" name="Mol. Phylogenet. Evol.">
        <title>Genome-scale phylogeny and comparative genomics of the fungal order Sordariales.</title>
        <authorList>
            <person name="Hensen N."/>
            <person name="Bonometti L."/>
            <person name="Westerberg I."/>
            <person name="Brannstrom I.O."/>
            <person name="Guillou S."/>
            <person name="Cros-Aarteil S."/>
            <person name="Calhoun S."/>
            <person name="Haridas S."/>
            <person name="Kuo A."/>
            <person name="Mondo S."/>
            <person name="Pangilinan J."/>
            <person name="Riley R."/>
            <person name="LaButti K."/>
            <person name="Andreopoulos B."/>
            <person name="Lipzen A."/>
            <person name="Chen C."/>
            <person name="Yan M."/>
            <person name="Daum C."/>
            <person name="Ng V."/>
            <person name="Clum A."/>
            <person name="Steindorff A."/>
            <person name="Ohm R.A."/>
            <person name="Martin F."/>
            <person name="Silar P."/>
            <person name="Natvig D.O."/>
            <person name="Lalanne C."/>
            <person name="Gautier V."/>
            <person name="Ament-Velasquez S.L."/>
            <person name="Kruys A."/>
            <person name="Hutchinson M.I."/>
            <person name="Powell A.J."/>
            <person name="Barry K."/>
            <person name="Miller A.N."/>
            <person name="Grigoriev I.V."/>
            <person name="Debuchy R."/>
            <person name="Gladieux P."/>
            <person name="Hiltunen Thoren M."/>
            <person name="Johannesson H."/>
        </authorList>
    </citation>
    <scope>NUCLEOTIDE SEQUENCE</scope>
    <source>
        <strain evidence="4">PSN324</strain>
    </source>
</reference>
<name>A0AAV9HSV9_9PEZI</name>
<proteinExistence type="predicted"/>
<dbReference type="EMBL" id="MU864962">
    <property type="protein sequence ID" value="KAK4463175.1"/>
    <property type="molecule type" value="Genomic_DNA"/>
</dbReference>
<evidence type="ECO:0008006" key="6">
    <source>
        <dbReference type="Google" id="ProtNLM"/>
    </source>
</evidence>
<feature type="region of interest" description="Disordered" evidence="1">
    <location>
        <begin position="451"/>
        <end position="487"/>
    </location>
</feature>
<organism evidence="4 5">
    <name type="scientific">Cladorrhinum samala</name>
    <dbReference type="NCBI Taxonomy" id="585594"/>
    <lineage>
        <taxon>Eukaryota</taxon>
        <taxon>Fungi</taxon>
        <taxon>Dikarya</taxon>
        <taxon>Ascomycota</taxon>
        <taxon>Pezizomycotina</taxon>
        <taxon>Sordariomycetes</taxon>
        <taxon>Sordariomycetidae</taxon>
        <taxon>Sordariales</taxon>
        <taxon>Podosporaceae</taxon>
        <taxon>Cladorrhinum</taxon>
    </lineage>
</organism>
<evidence type="ECO:0000256" key="3">
    <source>
        <dbReference type="SAM" id="SignalP"/>
    </source>
</evidence>
<keyword evidence="2" id="KW-1133">Transmembrane helix</keyword>
<sequence>MASKRSRPRSLGVLLVGFVCAISATLDDKQSLDSTSYIPTLIPTPTPANPSREALSSGSIARPLVTELGINLDRRDLDIIIASMGSLQLALASASTSATSLSDGLSSALSISEELVSSLDGLRSSTESLSSSASRALLSARASASSAISSVEASAARALSAAQESAASGISEAVALATSLGPKIGNETHQAQKSVSHEDTTVSPAVVGGAVAASVVGSSFVSFLVFWFCQRKRKAKQREREEENEVNAALDRAIVSYIVNEHPIPQGSAAYGSSRRAAHSEGNVAEDLPLSDEKANHLEPASAWPASPTSPSFLVPSASISQSLTEPQPALAPPPRPQLALQSRQPMHPRRDSRSPRRPPRPPRPGTFSLQQEVSTSPPLPQSPRAMLPAKPRKHSYSFSSVASSSANSAVCDARMETSSAGISRVFSRSTASSYSIDSAGKVYGAILASPLEIPSHPPPRKRPRRNTEPPERVNIPPTGRREDVGWPLTKQMWL</sequence>
<feature type="region of interest" description="Disordered" evidence="1">
    <location>
        <begin position="320"/>
        <end position="392"/>
    </location>
</feature>
<keyword evidence="3" id="KW-0732">Signal</keyword>
<feature type="chain" id="PRO_5043406941" description="Transmembrane protein" evidence="3">
    <location>
        <begin position="25"/>
        <end position="495"/>
    </location>
</feature>
<protein>
    <recommendedName>
        <fullName evidence="6">Transmembrane protein</fullName>
    </recommendedName>
</protein>
<reference evidence="4" key="2">
    <citation type="submission" date="2023-06" db="EMBL/GenBank/DDBJ databases">
        <authorList>
            <consortium name="Lawrence Berkeley National Laboratory"/>
            <person name="Mondo S.J."/>
            <person name="Hensen N."/>
            <person name="Bonometti L."/>
            <person name="Westerberg I."/>
            <person name="Brannstrom I.O."/>
            <person name="Guillou S."/>
            <person name="Cros-Aarteil S."/>
            <person name="Calhoun S."/>
            <person name="Haridas S."/>
            <person name="Kuo A."/>
            <person name="Pangilinan J."/>
            <person name="Riley R."/>
            <person name="Labutti K."/>
            <person name="Andreopoulos B."/>
            <person name="Lipzen A."/>
            <person name="Chen C."/>
            <person name="Yanf M."/>
            <person name="Daum C."/>
            <person name="Ng V."/>
            <person name="Clum A."/>
            <person name="Steindorff A."/>
            <person name="Ohm R."/>
            <person name="Martin F."/>
            <person name="Silar P."/>
            <person name="Natvig D."/>
            <person name="Lalanne C."/>
            <person name="Gautier V."/>
            <person name="Ament-Velasquez S.L."/>
            <person name="Kruys A."/>
            <person name="Hutchinson M.I."/>
            <person name="Powell A.J."/>
            <person name="Barry K."/>
            <person name="Miller A.N."/>
            <person name="Grigoriev I.V."/>
            <person name="Debuchy R."/>
            <person name="Gladieux P."/>
            <person name="Thoren M.H."/>
            <person name="Johannesson H."/>
        </authorList>
    </citation>
    <scope>NUCLEOTIDE SEQUENCE</scope>
    <source>
        <strain evidence="4">PSN324</strain>
    </source>
</reference>